<dbReference type="EMBL" id="BGPR01021867">
    <property type="protein sequence ID" value="GBN87586.1"/>
    <property type="molecule type" value="Genomic_DNA"/>
</dbReference>
<keyword evidence="2" id="KW-1185">Reference proteome</keyword>
<evidence type="ECO:0000313" key="1">
    <source>
        <dbReference type="EMBL" id="GBN87586.1"/>
    </source>
</evidence>
<name>A0A4Y2SJ07_ARAVE</name>
<organism evidence="1 2">
    <name type="scientific">Araneus ventricosus</name>
    <name type="common">Orbweaver spider</name>
    <name type="synonym">Epeira ventricosa</name>
    <dbReference type="NCBI Taxonomy" id="182803"/>
    <lineage>
        <taxon>Eukaryota</taxon>
        <taxon>Metazoa</taxon>
        <taxon>Ecdysozoa</taxon>
        <taxon>Arthropoda</taxon>
        <taxon>Chelicerata</taxon>
        <taxon>Arachnida</taxon>
        <taxon>Araneae</taxon>
        <taxon>Araneomorphae</taxon>
        <taxon>Entelegynae</taxon>
        <taxon>Araneoidea</taxon>
        <taxon>Araneidae</taxon>
        <taxon>Araneus</taxon>
    </lineage>
</organism>
<protein>
    <submittedName>
        <fullName evidence="1">Uncharacterized protein</fullName>
    </submittedName>
</protein>
<dbReference type="Proteomes" id="UP000499080">
    <property type="component" value="Unassembled WGS sequence"/>
</dbReference>
<sequence>MLIICELIYHSAHQWPCGLRHALVEERQSEEECCVFYPQAALNSLESYVELDSAYVEVDSTSVFHRQVLCRGGLFLYLILPSKAIIALLIRPLDYERLTTIIQKVINR</sequence>
<dbReference type="AlphaFoldDB" id="A0A4Y2SJ07"/>
<gene>
    <name evidence="1" type="ORF">AVEN_57250_1</name>
</gene>
<proteinExistence type="predicted"/>
<reference evidence="1 2" key="1">
    <citation type="journal article" date="2019" name="Sci. Rep.">
        <title>Orb-weaving spider Araneus ventricosus genome elucidates the spidroin gene catalogue.</title>
        <authorList>
            <person name="Kono N."/>
            <person name="Nakamura H."/>
            <person name="Ohtoshi R."/>
            <person name="Moran D.A.P."/>
            <person name="Shinohara A."/>
            <person name="Yoshida Y."/>
            <person name="Fujiwara M."/>
            <person name="Mori M."/>
            <person name="Tomita M."/>
            <person name="Arakawa K."/>
        </authorList>
    </citation>
    <scope>NUCLEOTIDE SEQUENCE [LARGE SCALE GENOMIC DNA]</scope>
</reference>
<evidence type="ECO:0000313" key="2">
    <source>
        <dbReference type="Proteomes" id="UP000499080"/>
    </source>
</evidence>
<comment type="caution">
    <text evidence="1">The sequence shown here is derived from an EMBL/GenBank/DDBJ whole genome shotgun (WGS) entry which is preliminary data.</text>
</comment>
<accession>A0A4Y2SJ07</accession>